<dbReference type="Proteomes" id="UP000677803">
    <property type="component" value="Unassembled WGS sequence"/>
</dbReference>
<protein>
    <submittedName>
        <fullName evidence="2">(Atlantic silverside) hypothetical protein</fullName>
    </submittedName>
</protein>
<comment type="caution">
    <text evidence="2">The sequence shown here is derived from an EMBL/GenBank/DDBJ whole genome shotgun (WGS) entry which is preliminary data.</text>
</comment>
<dbReference type="EMBL" id="CAJRST010005557">
    <property type="protein sequence ID" value="CAG5883463.1"/>
    <property type="molecule type" value="Genomic_DNA"/>
</dbReference>
<keyword evidence="3" id="KW-1185">Reference proteome</keyword>
<reference evidence="2" key="1">
    <citation type="submission" date="2021-05" db="EMBL/GenBank/DDBJ databases">
        <authorList>
            <person name="Tigano A."/>
        </authorList>
    </citation>
    <scope>NUCLEOTIDE SEQUENCE</scope>
</reference>
<gene>
    <name evidence="2" type="ORF">MMEN_LOCUS5770</name>
</gene>
<dbReference type="OrthoDB" id="9999955at2759"/>
<sequence>MLRSEDVSVRVAEVLLLTRPCRPAEEQRENPGDRYCDELLKMSSQVKSENTLNGTLECHAYLCSKRKVVSDLQAVRKASAFAFTVLVAQTLTSFSKEIMSYILKRILQLDVTGADEPPPSRLQSLFFPAPSLQAQAVALTVAQAFTVAFELWQAGGEGILTCSCGALVLRAVCFLEKGQRGQCGSAGDAGSSSHSERSNSFGSLKEIDAVTESLLDLEERGSGGQHQLDDHWLPQTNNSPARVALPPSLLALAHYTGGFLVQFHSSEEMEDSLDEAFSRLAVSRTDPQVLDAGLMPLDWLREPDWGRSSGDGPGSFGCYHRDL</sequence>
<name>A0A8S4AQJ8_9TELE</name>
<organism evidence="2 3">
    <name type="scientific">Menidia menidia</name>
    <name type="common">Atlantic silverside</name>
    <dbReference type="NCBI Taxonomy" id="238744"/>
    <lineage>
        <taxon>Eukaryota</taxon>
        <taxon>Metazoa</taxon>
        <taxon>Chordata</taxon>
        <taxon>Craniata</taxon>
        <taxon>Vertebrata</taxon>
        <taxon>Euteleostomi</taxon>
        <taxon>Actinopterygii</taxon>
        <taxon>Neopterygii</taxon>
        <taxon>Teleostei</taxon>
        <taxon>Neoteleostei</taxon>
        <taxon>Acanthomorphata</taxon>
        <taxon>Ovalentaria</taxon>
        <taxon>Atherinomorphae</taxon>
        <taxon>Atheriniformes</taxon>
        <taxon>Atherinopsidae</taxon>
        <taxon>Menidiinae</taxon>
        <taxon>Menidia</taxon>
    </lineage>
</organism>
<proteinExistence type="predicted"/>
<feature type="region of interest" description="Disordered" evidence="1">
    <location>
        <begin position="182"/>
        <end position="201"/>
    </location>
</feature>
<evidence type="ECO:0000256" key="1">
    <source>
        <dbReference type="SAM" id="MobiDB-lite"/>
    </source>
</evidence>
<evidence type="ECO:0000313" key="2">
    <source>
        <dbReference type="EMBL" id="CAG5883463.1"/>
    </source>
</evidence>
<accession>A0A8S4AQJ8</accession>
<dbReference type="AlphaFoldDB" id="A0A8S4AQJ8"/>
<evidence type="ECO:0000313" key="3">
    <source>
        <dbReference type="Proteomes" id="UP000677803"/>
    </source>
</evidence>